<dbReference type="PROSITE" id="PS50983">
    <property type="entry name" value="FE_B12_PBP"/>
    <property type="match status" value="1"/>
</dbReference>
<feature type="domain" description="Fe/B12 periplasmic-binding" evidence="5">
    <location>
        <begin position="73"/>
        <end position="343"/>
    </location>
</feature>
<dbReference type="EMBL" id="JACHJP010000003">
    <property type="protein sequence ID" value="MBB4916492.1"/>
    <property type="molecule type" value="Genomic_DNA"/>
</dbReference>
<evidence type="ECO:0000313" key="7">
    <source>
        <dbReference type="Proteomes" id="UP000552644"/>
    </source>
</evidence>
<evidence type="ECO:0000259" key="5">
    <source>
        <dbReference type="PROSITE" id="PS50983"/>
    </source>
</evidence>
<proteinExistence type="inferred from homology"/>
<evidence type="ECO:0000256" key="3">
    <source>
        <dbReference type="ARBA" id="ARBA00022448"/>
    </source>
</evidence>
<comment type="subcellular location">
    <subcellularLocation>
        <location evidence="1">Cell envelope</location>
    </subcellularLocation>
</comment>
<evidence type="ECO:0000256" key="1">
    <source>
        <dbReference type="ARBA" id="ARBA00004196"/>
    </source>
</evidence>
<dbReference type="PROSITE" id="PS51318">
    <property type="entry name" value="TAT"/>
    <property type="match status" value="1"/>
</dbReference>
<evidence type="ECO:0000256" key="2">
    <source>
        <dbReference type="ARBA" id="ARBA00008814"/>
    </source>
</evidence>
<comment type="similarity">
    <text evidence="2">Belongs to the bacterial solute-binding protein 8 family.</text>
</comment>
<dbReference type="GO" id="GO:0030288">
    <property type="term" value="C:outer membrane-bounded periplasmic space"/>
    <property type="evidence" value="ECO:0007669"/>
    <property type="project" value="TreeGrafter"/>
</dbReference>
<protein>
    <submittedName>
        <fullName evidence="6">Iron complex transport system substrate-binding protein</fullName>
    </submittedName>
</protein>
<name>A0A7W7QMV6_9ACTN</name>
<evidence type="ECO:0000256" key="4">
    <source>
        <dbReference type="ARBA" id="ARBA00022729"/>
    </source>
</evidence>
<comment type="caution">
    <text evidence="6">The sequence shown here is derived from an EMBL/GenBank/DDBJ whole genome shotgun (WGS) entry which is preliminary data.</text>
</comment>
<dbReference type="AlphaFoldDB" id="A0A7W7QMV6"/>
<keyword evidence="7" id="KW-1185">Reference proteome</keyword>
<keyword evidence="3" id="KW-0813">Transport</keyword>
<reference evidence="6 7" key="1">
    <citation type="submission" date="2020-08" db="EMBL/GenBank/DDBJ databases">
        <title>Genomic Encyclopedia of Type Strains, Phase III (KMG-III): the genomes of soil and plant-associated and newly described type strains.</title>
        <authorList>
            <person name="Whitman W."/>
        </authorList>
    </citation>
    <scope>NUCLEOTIDE SEQUENCE [LARGE SCALE GENOMIC DNA]</scope>
    <source>
        <strain evidence="6 7">CECT 8840</strain>
    </source>
</reference>
<organism evidence="6 7">
    <name type="scientific">Streptosporangium saharense</name>
    <dbReference type="NCBI Taxonomy" id="1706840"/>
    <lineage>
        <taxon>Bacteria</taxon>
        <taxon>Bacillati</taxon>
        <taxon>Actinomycetota</taxon>
        <taxon>Actinomycetes</taxon>
        <taxon>Streptosporangiales</taxon>
        <taxon>Streptosporangiaceae</taxon>
        <taxon>Streptosporangium</taxon>
    </lineage>
</organism>
<accession>A0A7W7QMV6</accession>
<dbReference type="Pfam" id="PF01497">
    <property type="entry name" value="Peripla_BP_2"/>
    <property type="match status" value="1"/>
</dbReference>
<dbReference type="InterPro" id="IPR051313">
    <property type="entry name" value="Bact_iron-sidero_bind"/>
</dbReference>
<dbReference type="Gene3D" id="3.40.50.1980">
    <property type="entry name" value="Nitrogenase molybdenum iron protein domain"/>
    <property type="match status" value="2"/>
</dbReference>
<keyword evidence="4" id="KW-0732">Signal</keyword>
<sequence length="343" mass="37533">MRTMSPRVHDAEWQRIVDDLTRRGLFGAGAVLAASAVLAGCGSEEPRAQGTSGGGTLRYGWDGFTGQVPKDPRRVVVLDGRVDLEFAMLMGYPIVGAGNFWFPGERIGFQFPGRTIETAQPVNTAGDYRVNFERLLGLDPDLIVMNAYGYRSDWYGNERLATIAPLLVVGDDVPPYRDAPVNWRAALDRQSAQLGRTEQSRAATRDYDARLAALRPLLRERLGGRKIVLGVYAESGFLVHRRTLTTTVCAEAGLDLPFRDDHDAENGLSLSAEQLGRLDEADLIIAQVSDPAWRKATAANPVWARLPAVAAGKVIDTDARYNQGFALTATIFLDVLERAATLF</sequence>
<dbReference type="InterPro" id="IPR006311">
    <property type="entry name" value="TAT_signal"/>
</dbReference>
<dbReference type="Proteomes" id="UP000552644">
    <property type="component" value="Unassembled WGS sequence"/>
</dbReference>
<gene>
    <name evidence="6" type="ORF">FHS44_003580</name>
</gene>
<dbReference type="PANTHER" id="PTHR30532:SF1">
    <property type="entry name" value="IRON(3+)-HYDROXAMATE-BINDING PROTEIN FHUD"/>
    <property type="match status" value="1"/>
</dbReference>
<dbReference type="PANTHER" id="PTHR30532">
    <property type="entry name" value="IRON III DICITRATE-BINDING PERIPLASMIC PROTEIN"/>
    <property type="match status" value="1"/>
</dbReference>
<dbReference type="InterPro" id="IPR002491">
    <property type="entry name" value="ABC_transptr_periplasmic_BD"/>
</dbReference>
<dbReference type="GO" id="GO:1901678">
    <property type="term" value="P:iron coordination entity transport"/>
    <property type="evidence" value="ECO:0007669"/>
    <property type="project" value="UniProtKB-ARBA"/>
</dbReference>
<dbReference type="SUPFAM" id="SSF53807">
    <property type="entry name" value="Helical backbone' metal receptor"/>
    <property type="match status" value="1"/>
</dbReference>
<evidence type="ECO:0000313" key="6">
    <source>
        <dbReference type="EMBL" id="MBB4916492.1"/>
    </source>
</evidence>